<proteinExistence type="predicted"/>
<dbReference type="EMBL" id="JBHUMP010000034">
    <property type="protein sequence ID" value="MFD2741612.1"/>
    <property type="molecule type" value="Genomic_DNA"/>
</dbReference>
<keyword evidence="2" id="KW-1185">Reference proteome</keyword>
<sequence length="114" mass="12852">MSPDMVTRLAALTIMQAHIVADELRDTVIPLLPASKRSFAASLTRRIERGTVLEEDALRELVTFGELLTQQIEAGTHVYWQGEDNHVRGGFEAIHREPEPTFLTRAVNRLRSTN</sequence>
<dbReference type="RefSeq" id="WP_386376039.1">
    <property type="nucleotide sequence ID" value="NZ_JBHUMP010000034.1"/>
</dbReference>
<name>A0ABW5UA46_9RHOB</name>
<dbReference type="Proteomes" id="UP001597474">
    <property type="component" value="Unassembled WGS sequence"/>
</dbReference>
<evidence type="ECO:0000313" key="1">
    <source>
        <dbReference type="EMBL" id="MFD2741612.1"/>
    </source>
</evidence>
<gene>
    <name evidence="1" type="ORF">ACFSUD_18775</name>
</gene>
<protein>
    <submittedName>
        <fullName evidence="1">Uncharacterized protein</fullName>
    </submittedName>
</protein>
<reference evidence="2" key="1">
    <citation type="journal article" date="2019" name="Int. J. Syst. Evol. Microbiol.">
        <title>The Global Catalogue of Microorganisms (GCM) 10K type strain sequencing project: providing services to taxonomists for standard genome sequencing and annotation.</title>
        <authorList>
            <consortium name="The Broad Institute Genomics Platform"/>
            <consortium name="The Broad Institute Genome Sequencing Center for Infectious Disease"/>
            <person name="Wu L."/>
            <person name="Ma J."/>
        </authorList>
    </citation>
    <scope>NUCLEOTIDE SEQUENCE [LARGE SCALE GENOMIC DNA]</scope>
    <source>
        <strain evidence="2">TISTR 2562</strain>
    </source>
</reference>
<evidence type="ECO:0000313" key="2">
    <source>
        <dbReference type="Proteomes" id="UP001597474"/>
    </source>
</evidence>
<organism evidence="1 2">
    <name type="scientific">Sulfitobacter aestuarii</name>
    <dbReference type="NCBI Taxonomy" id="2161676"/>
    <lineage>
        <taxon>Bacteria</taxon>
        <taxon>Pseudomonadati</taxon>
        <taxon>Pseudomonadota</taxon>
        <taxon>Alphaproteobacteria</taxon>
        <taxon>Rhodobacterales</taxon>
        <taxon>Roseobacteraceae</taxon>
        <taxon>Sulfitobacter</taxon>
    </lineage>
</organism>
<accession>A0ABW5UA46</accession>
<comment type="caution">
    <text evidence="1">The sequence shown here is derived from an EMBL/GenBank/DDBJ whole genome shotgun (WGS) entry which is preliminary data.</text>
</comment>